<dbReference type="STRING" id="582667.SAMN05192568_104420"/>
<sequence length="74" mass="8089">MPADLDDAMSLVIPEQRRADLFPGESEKTTFREKLGLSHPANRASAPHDANVHGPYCSRRCLMALKIRGCGQPG</sequence>
<organism evidence="1 2">
    <name type="scientific">Methylobacterium pseudosasicola</name>
    <dbReference type="NCBI Taxonomy" id="582667"/>
    <lineage>
        <taxon>Bacteria</taxon>
        <taxon>Pseudomonadati</taxon>
        <taxon>Pseudomonadota</taxon>
        <taxon>Alphaproteobacteria</taxon>
        <taxon>Hyphomicrobiales</taxon>
        <taxon>Methylobacteriaceae</taxon>
        <taxon>Methylobacterium</taxon>
    </lineage>
</organism>
<protein>
    <submittedName>
        <fullName evidence="1">Uncharacterized protein</fullName>
    </submittedName>
</protein>
<proteinExistence type="predicted"/>
<gene>
    <name evidence="1" type="ORF">SAMN05192568_104420</name>
</gene>
<name>A0A1I4SPN6_9HYPH</name>
<evidence type="ECO:0000313" key="2">
    <source>
        <dbReference type="Proteomes" id="UP000199048"/>
    </source>
</evidence>
<accession>A0A1I4SPN6</accession>
<dbReference type="Proteomes" id="UP000199048">
    <property type="component" value="Unassembled WGS sequence"/>
</dbReference>
<dbReference type="AlphaFoldDB" id="A0A1I4SPN6"/>
<dbReference type="EMBL" id="FOTK01000044">
    <property type="protein sequence ID" value="SFM66446.1"/>
    <property type="molecule type" value="Genomic_DNA"/>
</dbReference>
<keyword evidence="2" id="KW-1185">Reference proteome</keyword>
<dbReference type="Gene3D" id="3.20.20.30">
    <property type="entry name" value="Luciferase-like domain"/>
    <property type="match status" value="1"/>
</dbReference>
<reference evidence="2" key="1">
    <citation type="submission" date="2016-10" db="EMBL/GenBank/DDBJ databases">
        <authorList>
            <person name="Varghese N."/>
            <person name="Submissions S."/>
        </authorList>
    </citation>
    <scope>NUCLEOTIDE SEQUENCE [LARGE SCALE GENOMIC DNA]</scope>
    <source>
        <strain evidence="2">BL36</strain>
    </source>
</reference>
<dbReference type="GO" id="GO:0016705">
    <property type="term" value="F:oxidoreductase activity, acting on paired donors, with incorporation or reduction of molecular oxygen"/>
    <property type="evidence" value="ECO:0007669"/>
    <property type="project" value="InterPro"/>
</dbReference>
<dbReference type="InterPro" id="IPR036661">
    <property type="entry name" value="Luciferase-like_sf"/>
</dbReference>
<evidence type="ECO:0000313" key="1">
    <source>
        <dbReference type="EMBL" id="SFM66446.1"/>
    </source>
</evidence>